<accession>A0AAD6XCZ4</accession>
<gene>
    <name evidence="2" type="ORF">C8F04DRAFT_1064736</name>
</gene>
<protein>
    <submittedName>
        <fullName evidence="2">Uncharacterized protein</fullName>
    </submittedName>
</protein>
<feature type="compositionally biased region" description="Basic and acidic residues" evidence="1">
    <location>
        <begin position="296"/>
        <end position="307"/>
    </location>
</feature>
<feature type="region of interest" description="Disordered" evidence="1">
    <location>
        <begin position="1"/>
        <end position="125"/>
    </location>
</feature>
<name>A0AAD6XCZ4_9AGAR</name>
<feature type="region of interest" description="Disordered" evidence="1">
    <location>
        <begin position="197"/>
        <end position="332"/>
    </location>
</feature>
<feature type="compositionally biased region" description="Basic and acidic residues" evidence="1">
    <location>
        <begin position="316"/>
        <end position="325"/>
    </location>
</feature>
<feature type="compositionally biased region" description="Basic and acidic residues" evidence="1">
    <location>
        <begin position="78"/>
        <end position="93"/>
    </location>
</feature>
<keyword evidence="3" id="KW-1185">Reference proteome</keyword>
<evidence type="ECO:0000256" key="1">
    <source>
        <dbReference type="SAM" id="MobiDB-lite"/>
    </source>
</evidence>
<organism evidence="2 3">
    <name type="scientific">Mycena alexandri</name>
    <dbReference type="NCBI Taxonomy" id="1745969"/>
    <lineage>
        <taxon>Eukaryota</taxon>
        <taxon>Fungi</taxon>
        <taxon>Dikarya</taxon>
        <taxon>Basidiomycota</taxon>
        <taxon>Agaricomycotina</taxon>
        <taxon>Agaricomycetes</taxon>
        <taxon>Agaricomycetidae</taxon>
        <taxon>Agaricales</taxon>
        <taxon>Marasmiineae</taxon>
        <taxon>Mycenaceae</taxon>
        <taxon>Mycena</taxon>
    </lineage>
</organism>
<feature type="compositionally biased region" description="Basic and acidic residues" evidence="1">
    <location>
        <begin position="15"/>
        <end position="47"/>
    </location>
</feature>
<sequence>MSAEDPPSSPQNEEDVARAHQWADDEAQHLDPSNKGKGKSREAEQREYAPVTDEDAETRRREEDLAGAHQWSDDEAEHLDPSNKGKGKAREAYPDEEDASSSSEQQEYPPVTDDEAETRRIEENLRRWEVAERMKRKAARESLPADGQQSTVLSNVWRASSLWRKSQNPHNINPSLGAHTALNSQDEVDVVPLDEIAATPTPSPTHSEPLNPFTNPAATDPFSDAEAVMSPSAEPPFPTPQLEKDSIALQPQRPALLTASSSIRRPPTPKPLGLPPPRAPPPPLQQTTPPPVPVPTHEEDQKTRWWHEWLCGFGEGPDRGGDHQAGRTNPFE</sequence>
<dbReference type="EMBL" id="JARJCM010000004">
    <property type="protein sequence ID" value="KAJ7045427.1"/>
    <property type="molecule type" value="Genomic_DNA"/>
</dbReference>
<feature type="compositionally biased region" description="Pro residues" evidence="1">
    <location>
        <begin position="266"/>
        <end position="294"/>
    </location>
</feature>
<evidence type="ECO:0000313" key="2">
    <source>
        <dbReference type="EMBL" id="KAJ7045427.1"/>
    </source>
</evidence>
<comment type="caution">
    <text evidence="2">The sequence shown here is derived from an EMBL/GenBank/DDBJ whole genome shotgun (WGS) entry which is preliminary data.</text>
</comment>
<dbReference type="Proteomes" id="UP001218188">
    <property type="component" value="Unassembled WGS sequence"/>
</dbReference>
<reference evidence="2" key="1">
    <citation type="submission" date="2023-03" db="EMBL/GenBank/DDBJ databases">
        <title>Massive genome expansion in bonnet fungi (Mycena s.s.) driven by repeated elements and novel gene families across ecological guilds.</title>
        <authorList>
            <consortium name="Lawrence Berkeley National Laboratory"/>
            <person name="Harder C.B."/>
            <person name="Miyauchi S."/>
            <person name="Viragh M."/>
            <person name="Kuo A."/>
            <person name="Thoen E."/>
            <person name="Andreopoulos B."/>
            <person name="Lu D."/>
            <person name="Skrede I."/>
            <person name="Drula E."/>
            <person name="Henrissat B."/>
            <person name="Morin E."/>
            <person name="Kohler A."/>
            <person name="Barry K."/>
            <person name="LaButti K."/>
            <person name="Morin E."/>
            <person name="Salamov A."/>
            <person name="Lipzen A."/>
            <person name="Mereny Z."/>
            <person name="Hegedus B."/>
            <person name="Baldrian P."/>
            <person name="Stursova M."/>
            <person name="Weitz H."/>
            <person name="Taylor A."/>
            <person name="Grigoriev I.V."/>
            <person name="Nagy L.G."/>
            <person name="Martin F."/>
            <person name="Kauserud H."/>
        </authorList>
    </citation>
    <scope>NUCLEOTIDE SEQUENCE</scope>
    <source>
        <strain evidence="2">CBHHK200</strain>
    </source>
</reference>
<feature type="compositionally biased region" description="Basic and acidic residues" evidence="1">
    <location>
        <begin position="57"/>
        <end position="66"/>
    </location>
</feature>
<feature type="compositionally biased region" description="Polar residues" evidence="1">
    <location>
        <begin position="204"/>
        <end position="217"/>
    </location>
</feature>
<proteinExistence type="predicted"/>
<dbReference type="AlphaFoldDB" id="A0AAD6XCZ4"/>
<evidence type="ECO:0000313" key="3">
    <source>
        <dbReference type="Proteomes" id="UP001218188"/>
    </source>
</evidence>